<dbReference type="InterPro" id="IPR058792">
    <property type="entry name" value="Beta-barrel_RND_2"/>
</dbReference>
<dbReference type="Gene3D" id="2.40.30.170">
    <property type="match status" value="1"/>
</dbReference>
<reference evidence="6" key="1">
    <citation type="submission" date="2018-12" db="EMBL/GenBank/DDBJ databases">
        <title>Tengunoibacter tsumagoiensis gen. nov., sp. nov., Dictyobacter kobayashii sp. nov., D. alpinus sp. nov., and D. joshuensis sp. nov. and description of Dictyobacteraceae fam. nov. within the order Ktedonobacterales isolated from Tengu-no-mugimeshi.</title>
        <authorList>
            <person name="Wang C.M."/>
            <person name="Zheng Y."/>
            <person name="Sakai Y."/>
            <person name="Toyoda A."/>
            <person name="Minakuchi Y."/>
            <person name="Abe K."/>
            <person name="Yokota A."/>
            <person name="Yabe S."/>
        </authorList>
    </citation>
    <scope>NUCLEOTIDE SEQUENCE [LARGE SCALE GENOMIC DNA]</scope>
    <source>
        <strain evidence="6">S-27</strain>
    </source>
</reference>
<keyword evidence="3" id="KW-0812">Transmembrane</keyword>
<dbReference type="InterPro" id="IPR006143">
    <property type="entry name" value="RND_pump_MFP"/>
</dbReference>
<dbReference type="Proteomes" id="UP000287224">
    <property type="component" value="Unassembled WGS sequence"/>
</dbReference>
<keyword evidence="3" id="KW-0472">Membrane</keyword>
<feature type="compositionally biased region" description="Polar residues" evidence="2">
    <location>
        <begin position="14"/>
        <end position="23"/>
    </location>
</feature>
<dbReference type="Gene3D" id="1.10.287.470">
    <property type="entry name" value="Helix hairpin bin"/>
    <property type="match status" value="1"/>
</dbReference>
<proteinExistence type="inferred from homology"/>
<comment type="similarity">
    <text evidence="1">Belongs to the membrane fusion protein (MFP) (TC 8.A.1) family.</text>
</comment>
<sequence length="431" mass="46317">MDERRSQVLPEYTKPSSDDSVTETLPKHGKKQTPAREKEQKVIVSDGLNAGATKKKGGKAGRPFSSLLYSSKESIQHSTKSFKTRYKRSRALNVAAIAAGLALLIFAFYTLWYAFLATQPVTVFQVGRQQVVTQNVGGGGLVDAKQNFNLQFPLAERVIGIMVKPGDHIKRNQALIHLDPSQLNAQVQQASNDVAAAQAYLNSVSASAVNPITVAAAQQAYQVANNHYHALLAQTNGPTLHNGNLISPVDGVVITVTINPGEVFAANTVLMTLADQSSLIVHAQIPLANLQQVHLKAPAQITPSALPGVTLDGTVSAIIPQANAQTDTFQVDVTVTNTQQLLIPGMSAYVRLQGQQNAFVVPRIAVLNPDHESSVYLVQHGHVYLKQVHVAGSAPDLFYVDSGLSARDQIVVLPLNRLHQGQTVAINAVEH</sequence>
<dbReference type="NCBIfam" id="TIGR01730">
    <property type="entry name" value="RND_mfp"/>
    <property type="match status" value="1"/>
</dbReference>
<comment type="caution">
    <text evidence="5">The sequence shown here is derived from an EMBL/GenBank/DDBJ whole genome shotgun (WGS) entry which is preliminary data.</text>
</comment>
<feature type="region of interest" description="Disordered" evidence="2">
    <location>
        <begin position="1"/>
        <end position="41"/>
    </location>
</feature>
<dbReference type="GO" id="GO:0015562">
    <property type="term" value="F:efflux transmembrane transporter activity"/>
    <property type="evidence" value="ECO:0007669"/>
    <property type="project" value="TreeGrafter"/>
</dbReference>
<organism evidence="5 6">
    <name type="scientific">Dictyobacter aurantiacus</name>
    <dbReference type="NCBI Taxonomy" id="1936993"/>
    <lineage>
        <taxon>Bacteria</taxon>
        <taxon>Bacillati</taxon>
        <taxon>Chloroflexota</taxon>
        <taxon>Ktedonobacteria</taxon>
        <taxon>Ktedonobacterales</taxon>
        <taxon>Dictyobacteraceae</taxon>
        <taxon>Dictyobacter</taxon>
    </lineage>
</organism>
<feature type="transmembrane region" description="Helical" evidence="3">
    <location>
        <begin position="91"/>
        <end position="115"/>
    </location>
</feature>
<evidence type="ECO:0000256" key="3">
    <source>
        <dbReference type="SAM" id="Phobius"/>
    </source>
</evidence>
<evidence type="ECO:0000259" key="4">
    <source>
        <dbReference type="Pfam" id="PF25954"/>
    </source>
</evidence>
<evidence type="ECO:0000313" key="6">
    <source>
        <dbReference type="Proteomes" id="UP000287224"/>
    </source>
</evidence>
<dbReference type="PANTHER" id="PTHR30469">
    <property type="entry name" value="MULTIDRUG RESISTANCE PROTEIN MDTA"/>
    <property type="match status" value="1"/>
</dbReference>
<dbReference type="SUPFAM" id="SSF111369">
    <property type="entry name" value="HlyD-like secretion proteins"/>
    <property type="match status" value="1"/>
</dbReference>
<keyword evidence="6" id="KW-1185">Reference proteome</keyword>
<dbReference type="PANTHER" id="PTHR30469:SF11">
    <property type="entry name" value="BLL4320 PROTEIN"/>
    <property type="match status" value="1"/>
</dbReference>
<evidence type="ECO:0000256" key="1">
    <source>
        <dbReference type="ARBA" id="ARBA00009477"/>
    </source>
</evidence>
<evidence type="ECO:0000256" key="2">
    <source>
        <dbReference type="SAM" id="MobiDB-lite"/>
    </source>
</evidence>
<dbReference type="Gene3D" id="2.40.50.100">
    <property type="match status" value="1"/>
</dbReference>
<dbReference type="EMBL" id="BIFQ01000001">
    <property type="protein sequence ID" value="GCE03015.1"/>
    <property type="molecule type" value="Genomic_DNA"/>
</dbReference>
<name>A0A401Z850_9CHLR</name>
<accession>A0A401Z850</accession>
<gene>
    <name evidence="5" type="ORF">KDAU_03440</name>
</gene>
<dbReference type="Gene3D" id="2.40.420.20">
    <property type="match status" value="1"/>
</dbReference>
<evidence type="ECO:0000313" key="5">
    <source>
        <dbReference type="EMBL" id="GCE03015.1"/>
    </source>
</evidence>
<dbReference type="Pfam" id="PF25954">
    <property type="entry name" value="Beta-barrel_RND_2"/>
    <property type="match status" value="1"/>
</dbReference>
<protein>
    <recommendedName>
        <fullName evidence="4">CusB-like beta-barrel domain-containing protein</fullName>
    </recommendedName>
</protein>
<keyword evidence="3" id="KW-1133">Transmembrane helix</keyword>
<feature type="domain" description="CusB-like beta-barrel" evidence="4">
    <location>
        <begin position="281"/>
        <end position="355"/>
    </location>
</feature>
<dbReference type="AlphaFoldDB" id="A0A401Z850"/>
<dbReference type="GO" id="GO:1990281">
    <property type="term" value="C:efflux pump complex"/>
    <property type="evidence" value="ECO:0007669"/>
    <property type="project" value="TreeGrafter"/>
</dbReference>